<dbReference type="GO" id="GO:0016787">
    <property type="term" value="F:hydrolase activity"/>
    <property type="evidence" value="ECO:0007669"/>
    <property type="project" value="UniProtKB-KW"/>
</dbReference>
<reference evidence="1" key="1">
    <citation type="submission" date="2022-07" db="EMBL/GenBank/DDBJ databases">
        <title>Taxonomy of Novel Oxalotrophic and Methylotrophic Bacteria.</title>
        <authorList>
            <person name="Sahin N."/>
            <person name="Tani A."/>
        </authorList>
    </citation>
    <scope>NUCLEOTIDE SEQUENCE</scope>
    <source>
        <strain evidence="1">AM327</strain>
    </source>
</reference>
<accession>A0A9W6EVH8</accession>
<comment type="caution">
    <text evidence="1">The sequence shown here is derived from an EMBL/GenBank/DDBJ whole genome shotgun (WGS) entry which is preliminary data.</text>
</comment>
<dbReference type="AlphaFoldDB" id="A0A9W6EVH8"/>
<dbReference type="EMBL" id="BRVP01000025">
    <property type="protein sequence ID" value="GLB53839.1"/>
    <property type="molecule type" value="Genomic_DNA"/>
</dbReference>
<gene>
    <name evidence="1" type="ORF">NBRC110019_28800</name>
</gene>
<keyword evidence="2" id="KW-1185">Reference proteome</keyword>
<sequence length="221" mass="25551">MSVKSKIPVYFMPGMAANKLIFDAIKLPEDTFEVFYLEWLIPEKKEPIKTYAKRLTECIHHDNPVLIGVSFGGILVQEMAALIPVRKVLIISSVKHESEMPARIHFSRKSKLHKILPTGLVNNVEVLAKYAFGETVTNRLELYKMYLSVRDKRYIDWALDTIINWKQMNNIPVVHIQGDNDKVFPIDNVKDCVVVKGGTHIMIINRFKWFNEHLPSLITEY</sequence>
<protein>
    <submittedName>
        <fullName evidence="1">Alpha/beta hydrolase</fullName>
    </submittedName>
</protein>
<evidence type="ECO:0000313" key="2">
    <source>
        <dbReference type="Proteomes" id="UP001143545"/>
    </source>
</evidence>
<dbReference type="SUPFAM" id="SSF53474">
    <property type="entry name" value="alpha/beta-Hydrolases"/>
    <property type="match status" value="1"/>
</dbReference>
<dbReference type="InterPro" id="IPR029058">
    <property type="entry name" value="AB_hydrolase_fold"/>
</dbReference>
<dbReference type="Proteomes" id="UP001143545">
    <property type="component" value="Unassembled WGS sequence"/>
</dbReference>
<name>A0A9W6EVH8_9FLAO</name>
<organism evidence="1 2">
    <name type="scientific">Neptunitalea chrysea</name>
    <dbReference type="NCBI Taxonomy" id="1647581"/>
    <lineage>
        <taxon>Bacteria</taxon>
        <taxon>Pseudomonadati</taxon>
        <taxon>Bacteroidota</taxon>
        <taxon>Flavobacteriia</taxon>
        <taxon>Flavobacteriales</taxon>
        <taxon>Flavobacteriaceae</taxon>
        <taxon>Neptunitalea</taxon>
    </lineage>
</organism>
<evidence type="ECO:0000313" key="1">
    <source>
        <dbReference type="EMBL" id="GLB53839.1"/>
    </source>
</evidence>
<dbReference type="RefSeq" id="WP_281756088.1">
    <property type="nucleotide sequence ID" value="NZ_BRVP01000025.1"/>
</dbReference>
<keyword evidence="1" id="KW-0378">Hydrolase</keyword>
<proteinExistence type="predicted"/>
<dbReference type="Gene3D" id="3.40.50.1820">
    <property type="entry name" value="alpha/beta hydrolase"/>
    <property type="match status" value="1"/>
</dbReference>